<accession>A0AB37UFH0</accession>
<evidence type="ECO:0000256" key="4">
    <source>
        <dbReference type="ARBA" id="ARBA00022553"/>
    </source>
</evidence>
<protein>
    <recommendedName>
        <fullName evidence="6">Carrier domain-containing protein</fullName>
    </recommendedName>
</protein>
<dbReference type="PROSITE" id="PS00455">
    <property type="entry name" value="AMP_BINDING"/>
    <property type="match status" value="1"/>
</dbReference>
<dbReference type="InterPro" id="IPR025110">
    <property type="entry name" value="AMP-bd_C"/>
</dbReference>
<dbReference type="FunFam" id="3.30.559.30:FF:000006">
    <property type="entry name" value="Yersiniabactin polyketide/non-ribosomal peptide synthetase"/>
    <property type="match status" value="1"/>
</dbReference>
<keyword evidence="8" id="KW-1185">Reference proteome</keyword>
<dbReference type="SUPFAM" id="SSF52777">
    <property type="entry name" value="CoA-dependent acyltransferases"/>
    <property type="match status" value="2"/>
</dbReference>
<keyword evidence="3" id="KW-0596">Phosphopantetheine</keyword>
<dbReference type="GO" id="GO:0005737">
    <property type="term" value="C:cytoplasm"/>
    <property type="evidence" value="ECO:0007669"/>
    <property type="project" value="TreeGrafter"/>
</dbReference>
<dbReference type="EMBL" id="RSCK01000046">
    <property type="protein sequence ID" value="RUT09449.1"/>
    <property type="molecule type" value="Genomic_DNA"/>
</dbReference>
<dbReference type="InterPro" id="IPR042099">
    <property type="entry name" value="ANL_N_sf"/>
</dbReference>
<sequence length="1419" mass="159647">MTEIISQKLNSQAHVDKLQSLSPERKALLAQLIREKKVGVKQERQPQRAVFNLPTITAAPDERFQPFPLTGLQQAYWVGRSGEVEMGQVASHSYVELEGNFDLERLTQAWQRLIDRHDMMRAIVLPDGTQQVLENVPSYQFRMLDLRGRDAETVNAQLKDVRDRMSHQILPSHKYPLFDIQATLLDDGRTRIHVSLDALIFDGWSIAITYKEWAALYHNPETQLESLEISFRDYVLAERSLSNSDEYRRSQDYWRKRIDSLPLGPDLPLAKQPSALTSGRFVRREGVVEASIWQRVKARATQLGITAPGILAAAYAEVLTLWNKERHFCINVPSFNRLPLHSQVNRLIGESASFTVLEVDNTGDASFAERSQRLQAQLWSDIDHRFFNGVEVLRELAVAQNRLSGSLMPVVFTAIPADETGQSTYATVQAEALGEVVFAINQTSQVWLDNHVFEHNGALYCHWDTVEELFPEGLSQNLLDAFIQLLHLLGTDENLWQQSWSEVMRRVMVATGQQLVAAGDEQPMPEILLHELIAAQVPQRLDQAAVVTTQKTLTYQELYSLANLWGRHLRNLGAQPNQPIAIVMEKGWEQVVAALGILHAGAAYLPIDATVGKERLDYLLENGKAEIVLTQSWLDDRLEWSDRVQRLCVDRENLENIDDRPLEPIQTPDDLAFVLYTSGSTGLPKGVMIRHRGLVNAVVSTQKQFEINSGDRILGLTALHHDMSIFDIFGVLGAGGTLIIPDASGRRDPSHWSDLCMKHQITLWNSVPAMMDMFLEYAGDARGASFASRADVIPSTLRLAFLGGDWIPLTIPKRLEALVEGAKVVSVGGPTETTLWNIWYPIEEFDPNWKSIPYGRPISNTRYYILNDALVECPAWVSGEMCVAGVGVAKGYWHDPEKTNAKFILHPRTGERIYRTGDMGRFRPDGTIEFMGRVDFQVKINGQRIELGEIESTLQQHAGVNSAIATTYDQKGKKLLVAYVILAKESELNTDELRLFLRGKLPEHMVPAAFVMLEQFPLTPNGKVDRKALPAPFAADATPAKSTTQKQSSGIQAKVSRIVCKVLQLENVDLDANLLSVGANSLDMVRIGNQLEKEFKNRPRIDELFRLQSIQALVDYYEQQESKSVSSNTDDSLLGNKLLSSYRIILDPVEREKFKKSRPGVRQDLKETPAIQLERPVVDEELQKKYRDRSSYRKFLLKSIPFENFSLFLSCLSQIILDGQSKFLYASPGGLNPTQVYLHVKPGRIENVPAGVYYYHPEEHQLVVLTSNVDIDRGVHIPFINTPMFDECAFSIFFIADLDAIGPGYGERGIHFVTLESGIMAHQLEVSAPSYGIGMCQVGSIAFERIRPWFKLKDTHILIHSTLGGYIDSSRSSRPDLSNTSGQTPEKMAVELLERIESLSPSEVKGLLEAYQQLEGIRE</sequence>
<reference evidence="7 8" key="1">
    <citation type="journal article" date="2019" name="Genome Biol. Evol.">
        <title>Day and night: Metabolic profiles and evolutionary relationships of six axenic non-marine cyanobacteria.</title>
        <authorList>
            <person name="Will S.E."/>
            <person name="Henke P."/>
            <person name="Boedeker C."/>
            <person name="Huang S."/>
            <person name="Brinkmann H."/>
            <person name="Rohde M."/>
            <person name="Jarek M."/>
            <person name="Friedl T."/>
            <person name="Seufert S."/>
            <person name="Schumacher M."/>
            <person name="Overmann J."/>
            <person name="Neumann-Schaal M."/>
            <person name="Petersen J."/>
        </authorList>
    </citation>
    <scope>NUCLEOTIDE SEQUENCE [LARGE SCALE GENOMIC DNA]</scope>
    <source>
        <strain evidence="7 8">SAG 39.79</strain>
    </source>
</reference>
<dbReference type="InterPro" id="IPR006162">
    <property type="entry name" value="Ppantetheine_attach_site"/>
</dbReference>
<dbReference type="PROSITE" id="PS50075">
    <property type="entry name" value="CARRIER"/>
    <property type="match status" value="1"/>
</dbReference>
<dbReference type="Gene3D" id="3.40.50.12780">
    <property type="entry name" value="N-terminal domain of ligase-like"/>
    <property type="match status" value="1"/>
</dbReference>
<evidence type="ECO:0000313" key="8">
    <source>
        <dbReference type="Proteomes" id="UP000282574"/>
    </source>
</evidence>
<dbReference type="FunFam" id="3.30.559.10:FF:000023">
    <property type="entry name" value="Non-ribosomal peptide synthetase"/>
    <property type="match status" value="1"/>
</dbReference>
<dbReference type="CDD" id="cd02142">
    <property type="entry name" value="McbC_SagB-like_oxidoreductase"/>
    <property type="match status" value="1"/>
</dbReference>
<dbReference type="GO" id="GO:0043041">
    <property type="term" value="P:amino acid activation for nonribosomal peptide biosynthetic process"/>
    <property type="evidence" value="ECO:0007669"/>
    <property type="project" value="TreeGrafter"/>
</dbReference>
<dbReference type="RefSeq" id="WP_106166417.1">
    <property type="nucleotide sequence ID" value="NZ_JAVKZF010000002.1"/>
</dbReference>
<name>A0AB37UFH0_9CYAN</name>
<dbReference type="GO" id="GO:0031177">
    <property type="term" value="F:phosphopantetheine binding"/>
    <property type="evidence" value="ECO:0007669"/>
    <property type="project" value="TreeGrafter"/>
</dbReference>
<dbReference type="FunFam" id="3.40.50.12780:FF:000012">
    <property type="entry name" value="Non-ribosomal peptide synthetase"/>
    <property type="match status" value="1"/>
</dbReference>
<dbReference type="PANTHER" id="PTHR45527">
    <property type="entry name" value="NONRIBOSOMAL PEPTIDE SYNTHETASE"/>
    <property type="match status" value="1"/>
</dbReference>
<dbReference type="CDD" id="cd19535">
    <property type="entry name" value="Cyc_NRPS"/>
    <property type="match status" value="1"/>
</dbReference>
<dbReference type="CDD" id="cd12114">
    <property type="entry name" value="A_NRPS_TlmIV_like"/>
    <property type="match status" value="1"/>
</dbReference>
<evidence type="ECO:0000259" key="6">
    <source>
        <dbReference type="PROSITE" id="PS50075"/>
    </source>
</evidence>
<dbReference type="InterPro" id="IPR000873">
    <property type="entry name" value="AMP-dep_synth/lig_dom"/>
</dbReference>
<dbReference type="GO" id="GO:0016491">
    <property type="term" value="F:oxidoreductase activity"/>
    <property type="evidence" value="ECO:0007669"/>
    <property type="project" value="InterPro"/>
</dbReference>
<dbReference type="Gene3D" id="1.10.1200.10">
    <property type="entry name" value="ACP-like"/>
    <property type="match status" value="1"/>
</dbReference>
<dbReference type="GO" id="GO:0008610">
    <property type="term" value="P:lipid biosynthetic process"/>
    <property type="evidence" value="ECO:0007669"/>
    <property type="project" value="UniProtKB-ARBA"/>
</dbReference>
<dbReference type="FunFam" id="3.40.50.980:FF:000001">
    <property type="entry name" value="Non-ribosomal peptide synthetase"/>
    <property type="match status" value="1"/>
</dbReference>
<dbReference type="Pfam" id="PF00501">
    <property type="entry name" value="AMP-binding"/>
    <property type="match status" value="1"/>
</dbReference>
<dbReference type="InterPro" id="IPR009081">
    <property type="entry name" value="PP-bd_ACP"/>
</dbReference>
<comment type="cofactor">
    <cofactor evidence="1">
        <name>pantetheine 4'-phosphate</name>
        <dbReference type="ChEBI" id="CHEBI:47942"/>
    </cofactor>
</comment>
<evidence type="ECO:0000256" key="2">
    <source>
        <dbReference type="ARBA" id="ARBA00004924"/>
    </source>
</evidence>
<dbReference type="SUPFAM" id="SSF55469">
    <property type="entry name" value="FMN-dependent nitroreductase-like"/>
    <property type="match status" value="1"/>
</dbReference>
<evidence type="ECO:0000256" key="5">
    <source>
        <dbReference type="ARBA" id="ARBA00022598"/>
    </source>
</evidence>
<comment type="pathway">
    <text evidence="2">Siderophore biosynthesis.</text>
</comment>
<dbReference type="Pfam" id="PF13193">
    <property type="entry name" value="AMP-binding_C"/>
    <property type="match status" value="1"/>
</dbReference>
<keyword evidence="4" id="KW-0597">Phosphoprotein</keyword>
<dbReference type="Gene3D" id="3.30.300.30">
    <property type="match status" value="1"/>
</dbReference>
<evidence type="ECO:0000256" key="3">
    <source>
        <dbReference type="ARBA" id="ARBA00022450"/>
    </source>
</evidence>
<dbReference type="InterPro" id="IPR036736">
    <property type="entry name" value="ACP-like_sf"/>
</dbReference>
<dbReference type="Gene3D" id="3.30.559.30">
    <property type="entry name" value="Nonribosomal peptide synthetase, condensation domain"/>
    <property type="match status" value="1"/>
</dbReference>
<dbReference type="InterPro" id="IPR045851">
    <property type="entry name" value="AMP-bd_C_sf"/>
</dbReference>
<evidence type="ECO:0000256" key="1">
    <source>
        <dbReference type="ARBA" id="ARBA00001957"/>
    </source>
</evidence>
<proteinExistence type="predicted"/>
<feature type="domain" description="Carrier" evidence="6">
    <location>
        <begin position="1046"/>
        <end position="1121"/>
    </location>
</feature>
<dbReference type="PROSITE" id="PS00012">
    <property type="entry name" value="PHOSPHOPANTETHEINE"/>
    <property type="match status" value="1"/>
</dbReference>
<dbReference type="PANTHER" id="PTHR45527:SF10">
    <property type="entry name" value="PYOCHELIN SYNTHASE PCHF"/>
    <property type="match status" value="1"/>
</dbReference>
<dbReference type="Gene3D" id="3.40.109.10">
    <property type="entry name" value="NADH Oxidase"/>
    <property type="match status" value="1"/>
</dbReference>
<dbReference type="InterPro" id="IPR023213">
    <property type="entry name" value="CAT-like_dom_sf"/>
</dbReference>
<dbReference type="FunFam" id="3.30.300.30:FF:000010">
    <property type="entry name" value="Enterobactin synthetase component F"/>
    <property type="match status" value="1"/>
</dbReference>
<dbReference type="InterPro" id="IPR010071">
    <property type="entry name" value="AA_adenyl_dom"/>
</dbReference>
<gene>
    <name evidence="7" type="ORF">DSM107010_44820</name>
</gene>
<organism evidence="7 8">
    <name type="scientific">Chroococcidiopsis cubana SAG 39.79</name>
    <dbReference type="NCBI Taxonomy" id="388085"/>
    <lineage>
        <taxon>Bacteria</taxon>
        <taxon>Bacillati</taxon>
        <taxon>Cyanobacteriota</taxon>
        <taxon>Cyanophyceae</taxon>
        <taxon>Chroococcidiopsidales</taxon>
        <taxon>Chroococcidiopsidaceae</taxon>
        <taxon>Chroococcidiopsis</taxon>
    </lineage>
</organism>
<dbReference type="InterPro" id="IPR029479">
    <property type="entry name" value="Nitroreductase"/>
</dbReference>
<dbReference type="InterPro" id="IPR020845">
    <property type="entry name" value="AMP-binding_CS"/>
</dbReference>
<dbReference type="Pfam" id="PF00668">
    <property type="entry name" value="Condensation"/>
    <property type="match status" value="1"/>
</dbReference>
<evidence type="ECO:0000313" key="7">
    <source>
        <dbReference type="EMBL" id="RUT09449.1"/>
    </source>
</evidence>
<dbReference type="SUPFAM" id="SSF56801">
    <property type="entry name" value="Acetyl-CoA synthetase-like"/>
    <property type="match status" value="1"/>
</dbReference>
<dbReference type="GO" id="GO:0016874">
    <property type="term" value="F:ligase activity"/>
    <property type="evidence" value="ECO:0007669"/>
    <property type="project" value="UniProtKB-KW"/>
</dbReference>
<dbReference type="Proteomes" id="UP000282574">
    <property type="component" value="Unassembled WGS sequence"/>
</dbReference>
<dbReference type="InterPro" id="IPR001242">
    <property type="entry name" value="Condensation_dom"/>
</dbReference>
<comment type="caution">
    <text evidence="7">The sequence shown here is derived from an EMBL/GenBank/DDBJ whole genome shotgun (WGS) entry which is preliminary data.</text>
</comment>
<dbReference type="Gene3D" id="3.30.559.10">
    <property type="entry name" value="Chloramphenicol acetyltransferase-like domain"/>
    <property type="match status" value="1"/>
</dbReference>
<dbReference type="InterPro" id="IPR000415">
    <property type="entry name" value="Nitroreductase-like"/>
</dbReference>
<dbReference type="InterPro" id="IPR057737">
    <property type="entry name" value="Condensation_MtbB-like"/>
</dbReference>
<dbReference type="Pfam" id="PF00881">
    <property type="entry name" value="Nitroreductase"/>
    <property type="match status" value="1"/>
</dbReference>
<keyword evidence="5" id="KW-0436">Ligase</keyword>
<dbReference type="GO" id="GO:0044550">
    <property type="term" value="P:secondary metabolite biosynthetic process"/>
    <property type="evidence" value="ECO:0007669"/>
    <property type="project" value="UniProtKB-ARBA"/>
</dbReference>
<dbReference type="NCBIfam" id="TIGR01733">
    <property type="entry name" value="AA-adenyl-dom"/>
    <property type="match status" value="1"/>
</dbReference>
<dbReference type="Pfam" id="PF00550">
    <property type="entry name" value="PP-binding"/>
    <property type="match status" value="1"/>
</dbReference>
<dbReference type="SUPFAM" id="SSF47336">
    <property type="entry name" value="ACP-like"/>
    <property type="match status" value="1"/>
</dbReference>